<dbReference type="GeneID" id="94017448"/>
<gene>
    <name evidence="2 4" type="primary">rbfA</name>
    <name evidence="3" type="ORF">B5E91_05010</name>
    <name evidence="4" type="ORF">DXB31_03565</name>
</gene>
<comment type="caution">
    <text evidence="3">The sequence shown here is derived from an EMBL/GenBank/DDBJ whole genome shotgun (WGS) entry which is preliminary data.</text>
</comment>
<reference evidence="5" key="1">
    <citation type="submission" date="2017-04" db="EMBL/GenBank/DDBJ databases">
        <title>Function of individual gut microbiota members based on whole genome sequencing of pure cultures obtained from chicken caecum.</title>
        <authorList>
            <person name="Medvecky M."/>
            <person name="Cejkova D."/>
            <person name="Polansky O."/>
            <person name="Karasova D."/>
            <person name="Kubasova T."/>
            <person name="Cizek A."/>
            <person name="Rychlik I."/>
        </authorList>
    </citation>
    <scope>NUCLEOTIDE SEQUENCE [LARGE SCALE GENOMIC DNA]</scope>
    <source>
        <strain evidence="5">An149</strain>
    </source>
</reference>
<evidence type="ECO:0000256" key="1">
    <source>
        <dbReference type="ARBA" id="ARBA00022517"/>
    </source>
</evidence>
<dbReference type="PROSITE" id="PS01319">
    <property type="entry name" value="RBFA"/>
    <property type="match status" value="1"/>
</dbReference>
<keyword evidence="1 2" id="KW-0690">Ribosome biogenesis</keyword>
<name>A0A1Y4EQU1_9FIRM</name>
<dbReference type="SUPFAM" id="SSF89919">
    <property type="entry name" value="Ribosome-binding factor A, RbfA"/>
    <property type="match status" value="1"/>
</dbReference>
<dbReference type="GO" id="GO:0005829">
    <property type="term" value="C:cytosol"/>
    <property type="evidence" value="ECO:0007669"/>
    <property type="project" value="TreeGrafter"/>
</dbReference>
<dbReference type="PANTHER" id="PTHR33515:SF1">
    <property type="entry name" value="RIBOSOME-BINDING FACTOR A, CHLOROPLASTIC-RELATED"/>
    <property type="match status" value="1"/>
</dbReference>
<dbReference type="NCBIfam" id="TIGR00082">
    <property type="entry name" value="rbfA"/>
    <property type="match status" value="1"/>
</dbReference>
<dbReference type="HAMAP" id="MF_00003">
    <property type="entry name" value="RbfA"/>
    <property type="match status" value="1"/>
</dbReference>
<organism evidence="3 5">
    <name type="scientific">Thomasclavelia spiroformis</name>
    <dbReference type="NCBI Taxonomy" id="29348"/>
    <lineage>
        <taxon>Bacteria</taxon>
        <taxon>Bacillati</taxon>
        <taxon>Bacillota</taxon>
        <taxon>Erysipelotrichia</taxon>
        <taxon>Erysipelotrichales</taxon>
        <taxon>Coprobacillaceae</taxon>
        <taxon>Thomasclavelia</taxon>
    </lineage>
</organism>
<dbReference type="Pfam" id="PF02033">
    <property type="entry name" value="RBFA"/>
    <property type="match status" value="1"/>
</dbReference>
<dbReference type="RefSeq" id="WP_004609742.1">
    <property type="nucleotide sequence ID" value="NZ_CABKNM010000006.1"/>
</dbReference>
<dbReference type="InterPro" id="IPR023799">
    <property type="entry name" value="RbfA_dom_sf"/>
</dbReference>
<comment type="subunit">
    <text evidence="2">Monomer. Binds 30S ribosomal subunits, but not 50S ribosomal subunits or 70S ribosomes.</text>
</comment>
<dbReference type="GO" id="GO:0043024">
    <property type="term" value="F:ribosomal small subunit binding"/>
    <property type="evidence" value="ECO:0007669"/>
    <property type="project" value="TreeGrafter"/>
</dbReference>
<evidence type="ECO:0000256" key="2">
    <source>
        <dbReference type="HAMAP-Rule" id="MF_00003"/>
    </source>
</evidence>
<dbReference type="GO" id="GO:0030490">
    <property type="term" value="P:maturation of SSU-rRNA"/>
    <property type="evidence" value="ECO:0007669"/>
    <property type="project" value="UniProtKB-UniRule"/>
</dbReference>
<dbReference type="PANTHER" id="PTHR33515">
    <property type="entry name" value="RIBOSOME-BINDING FACTOR A, CHLOROPLASTIC-RELATED"/>
    <property type="match status" value="1"/>
</dbReference>
<comment type="subcellular location">
    <subcellularLocation>
        <location evidence="2">Cytoplasm</location>
    </subcellularLocation>
</comment>
<sequence>MVLKKEKVSGIIQRELSQILQMEVRDPKIGFCTITAVDLTNDLSIAKIYVTFLGKDFDTRKGMQALERSKGFIRSLLAKRLTIRKVPELHFVNDTSLQYGNKIEKIIDDLNHNK</sequence>
<evidence type="ECO:0000313" key="5">
    <source>
        <dbReference type="Proteomes" id="UP000196258"/>
    </source>
</evidence>
<evidence type="ECO:0000313" key="6">
    <source>
        <dbReference type="Proteomes" id="UP000261087"/>
    </source>
</evidence>
<dbReference type="Proteomes" id="UP000196258">
    <property type="component" value="Unassembled WGS sequence"/>
</dbReference>
<evidence type="ECO:0000313" key="3">
    <source>
        <dbReference type="EMBL" id="OUQ05778.1"/>
    </source>
</evidence>
<keyword evidence="2" id="KW-0963">Cytoplasm</keyword>
<dbReference type="Proteomes" id="UP000261087">
    <property type="component" value="Unassembled WGS sequence"/>
</dbReference>
<comment type="function">
    <text evidence="2">One of several proteins that assist in the late maturation steps of the functional core of the 30S ribosomal subunit. Associates with free 30S ribosomal subunits (but not with 30S subunits that are part of 70S ribosomes or polysomes). Required for efficient processing of 16S rRNA. May interact with the 5'-terminal helix region of 16S rRNA.</text>
</comment>
<reference evidence="3" key="2">
    <citation type="journal article" date="2018" name="BMC Genomics">
        <title>Whole genome sequencing and function prediction of 133 gut anaerobes isolated from chicken caecum in pure cultures.</title>
        <authorList>
            <person name="Medvecky M."/>
            <person name="Cejkova D."/>
            <person name="Polansky O."/>
            <person name="Karasova D."/>
            <person name="Kubasova T."/>
            <person name="Cizek A."/>
            <person name="Rychlik I."/>
        </authorList>
    </citation>
    <scope>NUCLEOTIDE SEQUENCE</scope>
    <source>
        <strain evidence="3">An149</strain>
    </source>
</reference>
<comment type="similarity">
    <text evidence="2">Belongs to the RbfA family.</text>
</comment>
<evidence type="ECO:0000313" key="4">
    <source>
        <dbReference type="EMBL" id="RGO11590.1"/>
    </source>
</evidence>
<proteinExistence type="inferred from homology"/>
<dbReference type="AlphaFoldDB" id="A0A1Y4EQU1"/>
<dbReference type="EMBL" id="NFLB01000004">
    <property type="protein sequence ID" value="OUQ05778.1"/>
    <property type="molecule type" value="Genomic_DNA"/>
</dbReference>
<dbReference type="EMBL" id="QSVF01000006">
    <property type="protein sequence ID" value="RGO11590.1"/>
    <property type="molecule type" value="Genomic_DNA"/>
</dbReference>
<dbReference type="Gene3D" id="3.30.300.20">
    <property type="match status" value="1"/>
</dbReference>
<reference evidence="4 6" key="3">
    <citation type="submission" date="2018-08" db="EMBL/GenBank/DDBJ databases">
        <title>A genome reference for cultivated species of the human gut microbiota.</title>
        <authorList>
            <person name="Zou Y."/>
            <person name="Xue W."/>
            <person name="Luo G."/>
        </authorList>
    </citation>
    <scope>NUCLEOTIDE SEQUENCE [LARGE SCALE GENOMIC DNA]</scope>
    <source>
        <strain evidence="4 6">OM02-6</strain>
    </source>
</reference>
<accession>A0A1Y4EQU1</accession>
<protein>
    <recommendedName>
        <fullName evidence="2">Ribosome-binding factor A</fullName>
    </recommendedName>
</protein>
<dbReference type="InterPro" id="IPR015946">
    <property type="entry name" value="KH_dom-like_a/b"/>
</dbReference>
<dbReference type="InterPro" id="IPR000238">
    <property type="entry name" value="RbfA"/>
</dbReference>
<dbReference type="InterPro" id="IPR020053">
    <property type="entry name" value="Ribosome-bd_factorA_CS"/>
</dbReference>